<evidence type="ECO:0000313" key="1">
    <source>
        <dbReference type="EMBL" id="MBA6100475.1"/>
    </source>
</evidence>
<comment type="caution">
    <text evidence="1">The sequence shown here is derived from an EMBL/GenBank/DDBJ whole genome shotgun (WGS) entry which is preliminary data.</text>
</comment>
<proteinExistence type="predicted"/>
<protein>
    <submittedName>
        <fullName evidence="1">Uncharacterized protein</fullName>
    </submittedName>
</protein>
<dbReference type="EMBL" id="JACGCX010000032">
    <property type="protein sequence ID" value="MBA6100475.1"/>
    <property type="molecule type" value="Genomic_DNA"/>
</dbReference>
<evidence type="ECO:0000313" key="2">
    <source>
        <dbReference type="Proteomes" id="UP000545074"/>
    </source>
</evidence>
<name>A0A7W2KL52_9PSED</name>
<reference evidence="1 2" key="1">
    <citation type="submission" date="2020-07" db="EMBL/GenBank/DDBJ databases">
        <title>Diversity of carbapenemase encoding genes among Pseudomonas putida group clinical isolates in a tertiary Brazilian hospital.</title>
        <authorList>
            <person name="Alberto-Lei F."/>
            <person name="Nodari C.S."/>
            <person name="Streling A.P."/>
            <person name="Paulino J.T."/>
            <person name="Bessa-Neto F.O."/>
            <person name="Cayo R."/>
            <person name="Gales A.C."/>
        </authorList>
    </citation>
    <scope>NUCLEOTIDE SEQUENCE [LARGE SCALE GENOMIC DNA]</scope>
    <source>
        <strain evidence="1 2">12815</strain>
    </source>
</reference>
<gene>
    <name evidence="1" type="ORF">H4C80_25620</name>
</gene>
<dbReference type="RefSeq" id="WP_182390535.1">
    <property type="nucleotide sequence ID" value="NZ_JACGCX010000032.1"/>
</dbReference>
<organism evidence="1 2">
    <name type="scientific">Pseudomonas juntendi</name>
    <dbReference type="NCBI Taxonomy" id="2666183"/>
    <lineage>
        <taxon>Bacteria</taxon>
        <taxon>Pseudomonadati</taxon>
        <taxon>Pseudomonadota</taxon>
        <taxon>Gammaproteobacteria</taxon>
        <taxon>Pseudomonadales</taxon>
        <taxon>Pseudomonadaceae</taxon>
        <taxon>Pseudomonas</taxon>
    </lineage>
</organism>
<accession>A0A7W2KL52</accession>
<dbReference type="AlphaFoldDB" id="A0A7W2KL52"/>
<dbReference type="Proteomes" id="UP000545074">
    <property type="component" value="Unassembled WGS sequence"/>
</dbReference>
<sequence>MLDWLTGAVESAKTMKEIGQSLLTIRDENIIRERVYALNNNLLELQQKLLEAQISQMGLIQRIQELEVQVSNTNQSEQVMEKYTLKTFSTGASAYVLKTEGNAEPARYFCSNCLETKSLPVTLQGGRIKGCPSCQNRVITAPQPPITTRRIQRW</sequence>